<dbReference type="InterPro" id="IPR000182">
    <property type="entry name" value="GNAT_dom"/>
</dbReference>
<dbReference type="PROSITE" id="PS51186">
    <property type="entry name" value="GNAT"/>
    <property type="match status" value="1"/>
</dbReference>
<dbReference type="Proteomes" id="UP001220324">
    <property type="component" value="Unassembled WGS sequence"/>
</dbReference>
<feature type="domain" description="N-acetyltransferase" evidence="1">
    <location>
        <begin position="98"/>
        <end position="251"/>
    </location>
</feature>
<evidence type="ECO:0000313" key="2">
    <source>
        <dbReference type="EMBL" id="KAJ5553339.1"/>
    </source>
</evidence>
<dbReference type="CDD" id="cd04301">
    <property type="entry name" value="NAT_SF"/>
    <property type="match status" value="1"/>
</dbReference>
<protein>
    <recommendedName>
        <fullName evidence="1">N-acetyltransferase domain-containing protein</fullName>
    </recommendedName>
</protein>
<keyword evidence="3" id="KW-1185">Reference proteome</keyword>
<dbReference type="Pfam" id="PF13508">
    <property type="entry name" value="Acetyltransf_7"/>
    <property type="match status" value="1"/>
</dbReference>
<dbReference type="EMBL" id="JAQIZZ010000002">
    <property type="protein sequence ID" value="KAJ5553339.1"/>
    <property type="molecule type" value="Genomic_DNA"/>
</dbReference>
<comment type="caution">
    <text evidence="2">The sequence shown here is derived from an EMBL/GenBank/DDBJ whole genome shotgun (WGS) entry which is preliminary data.</text>
</comment>
<gene>
    <name evidence="2" type="ORF">N7494_002717</name>
</gene>
<dbReference type="SUPFAM" id="SSF55729">
    <property type="entry name" value="Acyl-CoA N-acyltransferases (Nat)"/>
    <property type="match status" value="1"/>
</dbReference>
<sequence>MTAPHTTGEALLIPKTFQSQQSLDELVERYKTLRLHGLQVDPKSFSSTYEIESQFSPAIWRSRLQNPAGQTFVSVANSDKQDIQNDTAIPTEPGDSDTSLQRLLRKDWVGIVTLLGPVLYKPDADEGTPAKPWDVFIKDRKYDIPQSALDGNTAKEDVAYLVVAMFVLPDERRKKHASRLLETLIQTVRKDARAREVSKASITIQVEPDNGAAQGLYEKLGFEVWDKALPLENRRGEINHVVSLVMEIDLT</sequence>
<reference evidence="2 3" key="1">
    <citation type="journal article" date="2023" name="IMA Fungus">
        <title>Comparative genomic study of the Penicillium genus elucidates a diverse pangenome and 15 lateral gene transfer events.</title>
        <authorList>
            <person name="Petersen C."/>
            <person name="Sorensen T."/>
            <person name="Nielsen M.R."/>
            <person name="Sondergaard T.E."/>
            <person name="Sorensen J.L."/>
            <person name="Fitzpatrick D.A."/>
            <person name="Frisvad J.C."/>
            <person name="Nielsen K.L."/>
        </authorList>
    </citation>
    <scope>NUCLEOTIDE SEQUENCE [LARGE SCALE GENOMIC DNA]</scope>
    <source>
        <strain evidence="2 3">IBT 35679</strain>
    </source>
</reference>
<organism evidence="2 3">
    <name type="scientific">Penicillium frequentans</name>
    <dbReference type="NCBI Taxonomy" id="3151616"/>
    <lineage>
        <taxon>Eukaryota</taxon>
        <taxon>Fungi</taxon>
        <taxon>Dikarya</taxon>
        <taxon>Ascomycota</taxon>
        <taxon>Pezizomycotina</taxon>
        <taxon>Eurotiomycetes</taxon>
        <taxon>Eurotiomycetidae</taxon>
        <taxon>Eurotiales</taxon>
        <taxon>Aspergillaceae</taxon>
        <taxon>Penicillium</taxon>
    </lineage>
</organism>
<dbReference type="InterPro" id="IPR016181">
    <property type="entry name" value="Acyl_CoA_acyltransferase"/>
</dbReference>
<evidence type="ECO:0000259" key="1">
    <source>
        <dbReference type="PROSITE" id="PS51186"/>
    </source>
</evidence>
<name>A0AAD6D4I2_9EURO</name>
<dbReference type="AlphaFoldDB" id="A0AAD6D4I2"/>
<dbReference type="Gene3D" id="3.40.630.30">
    <property type="match status" value="1"/>
</dbReference>
<accession>A0AAD6D4I2</accession>
<dbReference type="GO" id="GO:0016747">
    <property type="term" value="F:acyltransferase activity, transferring groups other than amino-acyl groups"/>
    <property type="evidence" value="ECO:0007669"/>
    <property type="project" value="InterPro"/>
</dbReference>
<evidence type="ECO:0000313" key="3">
    <source>
        <dbReference type="Proteomes" id="UP001220324"/>
    </source>
</evidence>
<proteinExistence type="predicted"/>